<dbReference type="PRINTS" id="PR00237">
    <property type="entry name" value="GPCRRHODOPSN"/>
</dbReference>
<reference evidence="11 12" key="1">
    <citation type="journal article" date="2021" name="J. Hered.">
        <title>A chromosome-level genome assembly of the parasitoid wasp, Cotesia glomerata (Hymenoptera: Braconidae).</title>
        <authorList>
            <person name="Pinto B.J."/>
            <person name="Weis J.J."/>
            <person name="Gamble T."/>
            <person name="Ode P.J."/>
            <person name="Paul R."/>
            <person name="Zaspel J.M."/>
        </authorList>
    </citation>
    <scope>NUCLEOTIDE SEQUENCE [LARGE SCALE GENOMIC DNA]</scope>
    <source>
        <strain evidence="11">CgM1</strain>
    </source>
</reference>
<comment type="subcellular location">
    <subcellularLocation>
        <location evidence="1">Membrane</location>
        <topology evidence="1">Multi-pass membrane protein</topology>
    </subcellularLocation>
</comment>
<dbReference type="PROSITE" id="PS50262">
    <property type="entry name" value="G_PROTEIN_RECEP_F1_2"/>
    <property type="match status" value="1"/>
</dbReference>
<evidence type="ECO:0000256" key="1">
    <source>
        <dbReference type="ARBA" id="ARBA00004141"/>
    </source>
</evidence>
<dbReference type="Pfam" id="PF00001">
    <property type="entry name" value="7tm_1"/>
    <property type="match status" value="1"/>
</dbReference>
<evidence type="ECO:0000259" key="10">
    <source>
        <dbReference type="PROSITE" id="PS50262"/>
    </source>
</evidence>
<keyword evidence="8" id="KW-0807">Transducer</keyword>
<dbReference type="GO" id="GO:0004930">
    <property type="term" value="F:G protein-coupled receptor activity"/>
    <property type="evidence" value="ECO:0007669"/>
    <property type="project" value="UniProtKB-KW"/>
</dbReference>
<dbReference type="GO" id="GO:0016020">
    <property type="term" value="C:membrane"/>
    <property type="evidence" value="ECO:0007669"/>
    <property type="project" value="UniProtKB-SubCell"/>
</dbReference>
<evidence type="ECO:0000256" key="8">
    <source>
        <dbReference type="ARBA" id="ARBA00023224"/>
    </source>
</evidence>
<evidence type="ECO:0000256" key="4">
    <source>
        <dbReference type="ARBA" id="ARBA00022989"/>
    </source>
</evidence>
<keyword evidence="7" id="KW-0675">Receptor</keyword>
<evidence type="ECO:0000256" key="9">
    <source>
        <dbReference type="SAM" id="Phobius"/>
    </source>
</evidence>
<feature type="transmembrane region" description="Helical" evidence="9">
    <location>
        <begin position="120"/>
        <end position="146"/>
    </location>
</feature>
<dbReference type="Proteomes" id="UP000826195">
    <property type="component" value="Unassembled WGS sequence"/>
</dbReference>
<protein>
    <recommendedName>
        <fullName evidence="10">G-protein coupled receptors family 1 profile domain-containing protein</fullName>
    </recommendedName>
</protein>
<dbReference type="SUPFAM" id="SSF81321">
    <property type="entry name" value="Family A G protein-coupled receptor-like"/>
    <property type="match status" value="1"/>
</dbReference>
<evidence type="ECO:0000256" key="6">
    <source>
        <dbReference type="ARBA" id="ARBA00023136"/>
    </source>
</evidence>
<comment type="similarity">
    <text evidence="2">Belongs to the G-protein coupled receptor 1 family.</text>
</comment>
<proteinExistence type="inferred from homology"/>
<evidence type="ECO:0000256" key="3">
    <source>
        <dbReference type="ARBA" id="ARBA00022692"/>
    </source>
</evidence>
<keyword evidence="5" id="KW-0297">G-protein coupled receptor</keyword>
<keyword evidence="6 9" id="KW-0472">Membrane</keyword>
<keyword evidence="4 9" id="KW-1133">Transmembrane helix</keyword>
<dbReference type="PANTHER" id="PTHR24235:SF29">
    <property type="entry name" value="GH23382P"/>
    <property type="match status" value="1"/>
</dbReference>
<keyword evidence="3 9" id="KW-0812">Transmembrane</keyword>
<evidence type="ECO:0000313" key="12">
    <source>
        <dbReference type="Proteomes" id="UP000826195"/>
    </source>
</evidence>
<dbReference type="PANTHER" id="PTHR24235">
    <property type="entry name" value="NEUROPEPTIDE Y RECEPTOR"/>
    <property type="match status" value="1"/>
</dbReference>
<dbReference type="Gene3D" id="1.20.1070.10">
    <property type="entry name" value="Rhodopsin 7-helix transmembrane proteins"/>
    <property type="match status" value="1"/>
</dbReference>
<dbReference type="EMBL" id="JAHXZJ010000002">
    <property type="protein sequence ID" value="KAH0563580.1"/>
    <property type="molecule type" value="Genomic_DNA"/>
</dbReference>
<dbReference type="AlphaFoldDB" id="A0AAV7J1A1"/>
<name>A0AAV7J1A1_COTGL</name>
<evidence type="ECO:0000313" key="11">
    <source>
        <dbReference type="EMBL" id="KAH0563580.1"/>
    </source>
</evidence>
<dbReference type="InterPro" id="IPR017452">
    <property type="entry name" value="GPCR_Rhodpsn_7TM"/>
</dbReference>
<feature type="domain" description="G-protein coupled receptors family 1 profile" evidence="10">
    <location>
        <begin position="137"/>
        <end position="187"/>
    </location>
</feature>
<gene>
    <name evidence="11" type="ORF">KQX54_002636</name>
</gene>
<feature type="transmembrane region" description="Helical" evidence="9">
    <location>
        <begin position="158"/>
        <end position="184"/>
    </location>
</feature>
<evidence type="ECO:0000256" key="2">
    <source>
        <dbReference type="ARBA" id="ARBA00010663"/>
    </source>
</evidence>
<comment type="caution">
    <text evidence="11">The sequence shown here is derived from an EMBL/GenBank/DDBJ whole genome shotgun (WGS) entry which is preliminary data.</text>
</comment>
<sequence length="187" mass="20241">MLQPPSPPLLEMASLRLPDSEEFDLEPRHRTSGNVQVTSGPPSAPMYLANDVFVQTKEDIRDYFNNSLSELVTGGSRTALEESGSGGGVVLFNSSLSTDSGAIPVEHVPDRFYRHSVAMTAVYCVAYMLVFSIGLVGNSFVIAVVYRSPRMRTVTNFFIVNLAVADVLVIVFCLPATLVGNILVPCP</sequence>
<accession>A0AAV7J1A1</accession>
<organism evidence="11 12">
    <name type="scientific">Cotesia glomerata</name>
    <name type="common">Lepidopteran parasitic wasp</name>
    <name type="synonym">Apanteles glomeratus</name>
    <dbReference type="NCBI Taxonomy" id="32391"/>
    <lineage>
        <taxon>Eukaryota</taxon>
        <taxon>Metazoa</taxon>
        <taxon>Ecdysozoa</taxon>
        <taxon>Arthropoda</taxon>
        <taxon>Hexapoda</taxon>
        <taxon>Insecta</taxon>
        <taxon>Pterygota</taxon>
        <taxon>Neoptera</taxon>
        <taxon>Endopterygota</taxon>
        <taxon>Hymenoptera</taxon>
        <taxon>Apocrita</taxon>
        <taxon>Ichneumonoidea</taxon>
        <taxon>Braconidae</taxon>
        <taxon>Microgastrinae</taxon>
        <taxon>Cotesia</taxon>
    </lineage>
</organism>
<evidence type="ECO:0000256" key="7">
    <source>
        <dbReference type="ARBA" id="ARBA00023170"/>
    </source>
</evidence>
<dbReference type="InterPro" id="IPR000276">
    <property type="entry name" value="GPCR_Rhodpsn"/>
</dbReference>
<evidence type="ECO:0000256" key="5">
    <source>
        <dbReference type="ARBA" id="ARBA00023040"/>
    </source>
</evidence>
<keyword evidence="12" id="KW-1185">Reference proteome</keyword>